<dbReference type="InterPro" id="IPR013249">
    <property type="entry name" value="RNA_pol_sigma70_r4_t2"/>
</dbReference>
<keyword evidence="2" id="KW-0805">Transcription regulation</keyword>
<dbReference type="Pfam" id="PF08281">
    <property type="entry name" value="Sigma70_r4_2"/>
    <property type="match status" value="1"/>
</dbReference>
<name>A0A1I5QM69_9ACTN</name>
<dbReference type="GeneID" id="99655270"/>
<dbReference type="SUPFAM" id="SSF88946">
    <property type="entry name" value="Sigma2 domain of RNA polymerase sigma factors"/>
    <property type="match status" value="1"/>
</dbReference>
<dbReference type="PANTHER" id="PTHR43133:SF8">
    <property type="entry name" value="RNA POLYMERASE SIGMA FACTOR HI_1459-RELATED"/>
    <property type="match status" value="1"/>
</dbReference>
<dbReference type="CDD" id="cd06171">
    <property type="entry name" value="Sigma70_r4"/>
    <property type="match status" value="1"/>
</dbReference>
<dbReference type="AlphaFoldDB" id="A0A1I5QM69"/>
<keyword evidence="4" id="KW-0238">DNA-binding</keyword>
<dbReference type="Gene3D" id="1.10.10.10">
    <property type="entry name" value="Winged helix-like DNA-binding domain superfamily/Winged helix DNA-binding domain"/>
    <property type="match status" value="1"/>
</dbReference>
<evidence type="ECO:0000256" key="1">
    <source>
        <dbReference type="ARBA" id="ARBA00010641"/>
    </source>
</evidence>
<dbReference type="Proteomes" id="UP000183413">
    <property type="component" value="Unassembled WGS sequence"/>
</dbReference>
<evidence type="ECO:0000256" key="5">
    <source>
        <dbReference type="ARBA" id="ARBA00023163"/>
    </source>
</evidence>
<dbReference type="InterPro" id="IPR013324">
    <property type="entry name" value="RNA_pol_sigma_r3/r4-like"/>
</dbReference>
<evidence type="ECO:0000313" key="9">
    <source>
        <dbReference type="Proteomes" id="UP000183413"/>
    </source>
</evidence>
<dbReference type="InterPro" id="IPR014284">
    <property type="entry name" value="RNA_pol_sigma-70_dom"/>
</dbReference>
<protein>
    <submittedName>
        <fullName evidence="8">RNA polymerase sigma-70 factor, ECF subfamily</fullName>
    </submittedName>
</protein>
<keyword evidence="9" id="KW-1185">Reference proteome</keyword>
<evidence type="ECO:0000256" key="4">
    <source>
        <dbReference type="ARBA" id="ARBA00023125"/>
    </source>
</evidence>
<evidence type="ECO:0000313" key="8">
    <source>
        <dbReference type="EMBL" id="SFP47170.1"/>
    </source>
</evidence>
<proteinExistence type="inferred from homology"/>
<comment type="similarity">
    <text evidence="1">Belongs to the sigma-70 factor family. ECF subfamily.</text>
</comment>
<accession>A0A1I5QM69</accession>
<organism evidence="8 9">
    <name type="scientific">Actinomadura madurae</name>
    <dbReference type="NCBI Taxonomy" id="1993"/>
    <lineage>
        <taxon>Bacteria</taxon>
        <taxon>Bacillati</taxon>
        <taxon>Actinomycetota</taxon>
        <taxon>Actinomycetes</taxon>
        <taxon>Streptosporangiales</taxon>
        <taxon>Thermomonosporaceae</taxon>
        <taxon>Actinomadura</taxon>
    </lineage>
</organism>
<dbReference type="InterPro" id="IPR039425">
    <property type="entry name" value="RNA_pol_sigma-70-like"/>
</dbReference>
<feature type="domain" description="RNA polymerase sigma-70 region 2" evidence="6">
    <location>
        <begin position="25"/>
        <end position="84"/>
    </location>
</feature>
<dbReference type="RefSeq" id="WP_021594951.1">
    <property type="nucleotide sequence ID" value="NZ_CP083237.1"/>
</dbReference>
<keyword evidence="3" id="KW-0731">Sigma factor</keyword>
<dbReference type="GO" id="GO:0003677">
    <property type="term" value="F:DNA binding"/>
    <property type="evidence" value="ECO:0007669"/>
    <property type="project" value="UniProtKB-KW"/>
</dbReference>
<reference evidence="8 9" key="1">
    <citation type="submission" date="2016-10" db="EMBL/GenBank/DDBJ databases">
        <authorList>
            <person name="de Groot N.N."/>
        </authorList>
    </citation>
    <scope>NUCLEOTIDE SEQUENCE [LARGE SCALE GENOMIC DNA]</scope>
    <source>
        <strain evidence="8 9">DSM 43067</strain>
    </source>
</reference>
<dbReference type="SUPFAM" id="SSF88659">
    <property type="entry name" value="Sigma3 and sigma4 domains of RNA polymerase sigma factors"/>
    <property type="match status" value="1"/>
</dbReference>
<keyword evidence="5" id="KW-0804">Transcription</keyword>
<dbReference type="PANTHER" id="PTHR43133">
    <property type="entry name" value="RNA POLYMERASE ECF-TYPE SIGMA FACTO"/>
    <property type="match status" value="1"/>
</dbReference>
<dbReference type="NCBIfam" id="TIGR02937">
    <property type="entry name" value="sigma70-ECF"/>
    <property type="match status" value="1"/>
</dbReference>
<dbReference type="GO" id="GO:0016987">
    <property type="term" value="F:sigma factor activity"/>
    <property type="evidence" value="ECO:0007669"/>
    <property type="project" value="UniProtKB-KW"/>
</dbReference>
<evidence type="ECO:0000256" key="2">
    <source>
        <dbReference type="ARBA" id="ARBA00023015"/>
    </source>
</evidence>
<dbReference type="Gene3D" id="1.10.1740.10">
    <property type="match status" value="1"/>
</dbReference>
<dbReference type="EMBL" id="FOVH01000014">
    <property type="protein sequence ID" value="SFP47170.1"/>
    <property type="molecule type" value="Genomic_DNA"/>
</dbReference>
<gene>
    <name evidence="8" type="ORF">SAMN04489713_114186</name>
</gene>
<dbReference type="InterPro" id="IPR007627">
    <property type="entry name" value="RNA_pol_sigma70_r2"/>
</dbReference>
<dbReference type="GO" id="GO:0006352">
    <property type="term" value="P:DNA-templated transcription initiation"/>
    <property type="evidence" value="ECO:0007669"/>
    <property type="project" value="InterPro"/>
</dbReference>
<evidence type="ECO:0000259" key="6">
    <source>
        <dbReference type="Pfam" id="PF04542"/>
    </source>
</evidence>
<dbReference type="InterPro" id="IPR013325">
    <property type="entry name" value="RNA_pol_sigma_r2"/>
</dbReference>
<dbReference type="InParanoid" id="A0A1I5QM69"/>
<dbReference type="STRING" id="1993.SAMN04489713_114186"/>
<evidence type="ECO:0000259" key="7">
    <source>
        <dbReference type="Pfam" id="PF08281"/>
    </source>
</evidence>
<sequence length="192" mass="21588">MISPEEQAAVCVLFRAEAEGLFAFAWAALTQGDAETARDLVQQTFQAAIVAWADLAARDTEGQRRWLYQVLKYKAIDEWRKQRRVCPVDEVETDDPIDHDSLDVGHQVMCTAALQECWNLIAKMPPDRARVAHLRWGEGWTTREIADRLGIAASTVRGHIMKARSELLLRVGPQVPFIDDSEEEGWGRGTAS</sequence>
<feature type="domain" description="RNA polymerase sigma factor 70 region 4 type 2" evidence="7">
    <location>
        <begin position="118"/>
        <end position="167"/>
    </location>
</feature>
<dbReference type="Pfam" id="PF04542">
    <property type="entry name" value="Sigma70_r2"/>
    <property type="match status" value="1"/>
</dbReference>
<evidence type="ECO:0000256" key="3">
    <source>
        <dbReference type="ARBA" id="ARBA00023082"/>
    </source>
</evidence>
<dbReference type="InterPro" id="IPR036388">
    <property type="entry name" value="WH-like_DNA-bd_sf"/>
</dbReference>